<evidence type="ECO:0000313" key="1">
    <source>
        <dbReference type="EMBL" id="VAW34070.1"/>
    </source>
</evidence>
<gene>
    <name evidence="1" type="ORF">MNBD_CHLOROFLEXI01-3171</name>
</gene>
<accession>A0A3B0UZK6</accession>
<protein>
    <submittedName>
        <fullName evidence="1">Uncharacterized protein</fullName>
    </submittedName>
</protein>
<organism evidence="1">
    <name type="scientific">hydrothermal vent metagenome</name>
    <dbReference type="NCBI Taxonomy" id="652676"/>
    <lineage>
        <taxon>unclassified sequences</taxon>
        <taxon>metagenomes</taxon>
        <taxon>ecological metagenomes</taxon>
    </lineage>
</organism>
<proteinExistence type="predicted"/>
<name>A0A3B0UZK6_9ZZZZ</name>
<dbReference type="AlphaFoldDB" id="A0A3B0UZK6"/>
<reference evidence="1" key="1">
    <citation type="submission" date="2018-06" db="EMBL/GenBank/DDBJ databases">
        <authorList>
            <person name="Zhirakovskaya E."/>
        </authorList>
    </citation>
    <scope>NUCLEOTIDE SEQUENCE</scope>
</reference>
<sequence length="34" mass="3780">LFLVPFGQVVVFYLLGQAGNMHPSQLGKHRLDVV</sequence>
<dbReference type="EMBL" id="UOEU01000507">
    <property type="protein sequence ID" value="VAW34070.1"/>
    <property type="molecule type" value="Genomic_DNA"/>
</dbReference>
<feature type="non-terminal residue" evidence="1">
    <location>
        <position position="1"/>
    </location>
</feature>